<keyword evidence="2" id="KW-1185">Reference proteome</keyword>
<name>A0A1S2QR46_9ACTN</name>
<dbReference type="Pfam" id="PF19979">
    <property type="entry name" value="DUF6415"/>
    <property type="match status" value="1"/>
</dbReference>
<accession>A0A1S2QR46</accession>
<protein>
    <submittedName>
        <fullName evidence="1">Uncharacterized protein</fullName>
    </submittedName>
</protein>
<dbReference type="AlphaFoldDB" id="A0A1S2QR46"/>
<comment type="caution">
    <text evidence="1">The sequence shown here is derived from an EMBL/GenBank/DDBJ whole genome shotgun (WGS) entry which is preliminary data.</text>
</comment>
<dbReference type="Proteomes" id="UP000179642">
    <property type="component" value="Unassembled WGS sequence"/>
</dbReference>
<sequence length="123" mass="13433">MLGALGAALVDDYLELVLGWGAAPLQPVEIPKIVSCLRGCLWGLVTEAMNRVKGRPDQDLIKRIGFAVCLDVEGAAEGFHPDDAYVRRLAMLVSDLLDRVAEDDDGPLPTFNARPPFRGWWSA</sequence>
<gene>
    <name evidence="1" type="ORF">BIV23_01185</name>
</gene>
<evidence type="ECO:0000313" key="1">
    <source>
        <dbReference type="EMBL" id="OIK08107.1"/>
    </source>
</evidence>
<proteinExistence type="predicted"/>
<dbReference type="InterPro" id="IPR046300">
    <property type="entry name" value="DUF6415"/>
</dbReference>
<reference evidence="1 2" key="1">
    <citation type="submission" date="2016-10" db="EMBL/GenBank/DDBJ databases">
        <title>Genome sequence of Streptomyces sp. MUSC 1.</title>
        <authorList>
            <person name="Lee L.-H."/>
            <person name="Ser H.-L."/>
            <person name="Law J.W.-F."/>
        </authorList>
    </citation>
    <scope>NUCLEOTIDE SEQUENCE [LARGE SCALE GENOMIC DNA]</scope>
    <source>
        <strain evidence="1 2">MUSC 1</strain>
    </source>
</reference>
<organism evidence="1 2">
    <name type="scientific">Streptomyces monashensis</name>
    <dbReference type="NCBI Taxonomy" id="1678012"/>
    <lineage>
        <taxon>Bacteria</taxon>
        <taxon>Bacillati</taxon>
        <taxon>Actinomycetota</taxon>
        <taxon>Actinomycetes</taxon>
        <taxon>Kitasatosporales</taxon>
        <taxon>Streptomycetaceae</taxon>
        <taxon>Streptomyces</taxon>
    </lineage>
</organism>
<evidence type="ECO:0000313" key="2">
    <source>
        <dbReference type="Proteomes" id="UP000179642"/>
    </source>
</evidence>
<dbReference type="EMBL" id="MLYO01000007">
    <property type="protein sequence ID" value="OIK08107.1"/>
    <property type="molecule type" value="Genomic_DNA"/>
</dbReference>